<dbReference type="SUPFAM" id="SSF53590">
    <property type="entry name" value="Nucleoside hydrolase"/>
    <property type="match status" value="1"/>
</dbReference>
<accession>A0A9D9DXH5</accession>
<gene>
    <name evidence="4" type="ORF">IAA97_02415</name>
</gene>
<keyword evidence="2" id="KW-0326">Glycosidase</keyword>
<reference evidence="4" key="1">
    <citation type="submission" date="2020-10" db="EMBL/GenBank/DDBJ databases">
        <authorList>
            <person name="Gilroy R."/>
        </authorList>
    </citation>
    <scope>NUCLEOTIDE SEQUENCE</scope>
    <source>
        <strain evidence="4">7293</strain>
    </source>
</reference>
<feature type="domain" description="Inosine/uridine-preferring nucleoside hydrolase" evidence="3">
    <location>
        <begin position="4"/>
        <end position="297"/>
    </location>
</feature>
<keyword evidence="1 4" id="KW-0378">Hydrolase</keyword>
<dbReference type="PANTHER" id="PTHR12304">
    <property type="entry name" value="INOSINE-URIDINE PREFERRING NUCLEOSIDE HYDROLASE"/>
    <property type="match status" value="1"/>
</dbReference>
<dbReference type="GO" id="GO:0006152">
    <property type="term" value="P:purine nucleoside catabolic process"/>
    <property type="evidence" value="ECO:0007669"/>
    <property type="project" value="TreeGrafter"/>
</dbReference>
<evidence type="ECO:0000256" key="1">
    <source>
        <dbReference type="ARBA" id="ARBA00022801"/>
    </source>
</evidence>
<proteinExistence type="predicted"/>
<dbReference type="AlphaFoldDB" id="A0A9D9DXH5"/>
<dbReference type="Proteomes" id="UP000823615">
    <property type="component" value="Unassembled WGS sequence"/>
</dbReference>
<evidence type="ECO:0000313" key="5">
    <source>
        <dbReference type="Proteomes" id="UP000823615"/>
    </source>
</evidence>
<dbReference type="InterPro" id="IPR001910">
    <property type="entry name" value="Inosine/uridine_hydrolase_dom"/>
</dbReference>
<dbReference type="PANTHER" id="PTHR12304:SF4">
    <property type="entry name" value="URIDINE NUCLEOSIDASE"/>
    <property type="match status" value="1"/>
</dbReference>
<dbReference type="Pfam" id="PF01156">
    <property type="entry name" value="IU_nuc_hydro"/>
    <property type="match status" value="1"/>
</dbReference>
<protein>
    <submittedName>
        <fullName evidence="4">Nucleoside hydrolase</fullName>
    </submittedName>
</protein>
<sequence>MLNLILDLDTGVDDSIALSYAALNPEVNLLGVTGTFGNVTTDMGARNALAVLAMMGRSDVPVFEGAYHSLTTESFSPHDVSVRIHGRNGTGNVVFPAAERSVEKEAASDFLIRMMRQNEDMVIVTTGPSTNLASALMKAPELSSWKGRVVIMGGALTVRGNVSHFAEANISQDPEAAKIVFESGLDVTMVGLDVTMRSRLRKSDAQAWRATGTEAGKAFAGMLEHYILNTIGGDDTYVHDPSAVVCALHPEYFSLLPLALTVELDGADRGRTVGDESRILEKAPKTRAAVNVDSGKVEKELKIIGEYFTRIS</sequence>
<dbReference type="EMBL" id="JADIMT010000034">
    <property type="protein sequence ID" value="MBO8435819.1"/>
    <property type="molecule type" value="Genomic_DNA"/>
</dbReference>
<dbReference type="InterPro" id="IPR023186">
    <property type="entry name" value="IUNH"/>
</dbReference>
<dbReference type="Gene3D" id="3.90.245.10">
    <property type="entry name" value="Ribonucleoside hydrolase-like"/>
    <property type="match status" value="1"/>
</dbReference>
<evidence type="ECO:0000313" key="4">
    <source>
        <dbReference type="EMBL" id="MBO8435819.1"/>
    </source>
</evidence>
<comment type="caution">
    <text evidence="4">The sequence shown here is derived from an EMBL/GenBank/DDBJ whole genome shotgun (WGS) entry which is preliminary data.</text>
</comment>
<dbReference type="GO" id="GO:0008477">
    <property type="term" value="F:purine nucleosidase activity"/>
    <property type="evidence" value="ECO:0007669"/>
    <property type="project" value="TreeGrafter"/>
</dbReference>
<reference evidence="4" key="2">
    <citation type="journal article" date="2021" name="PeerJ">
        <title>Extensive microbial diversity within the chicken gut microbiome revealed by metagenomics and culture.</title>
        <authorList>
            <person name="Gilroy R."/>
            <person name="Ravi A."/>
            <person name="Getino M."/>
            <person name="Pursley I."/>
            <person name="Horton D.L."/>
            <person name="Alikhan N.F."/>
            <person name="Baker D."/>
            <person name="Gharbi K."/>
            <person name="Hall N."/>
            <person name="Watson M."/>
            <person name="Adriaenssens E.M."/>
            <person name="Foster-Nyarko E."/>
            <person name="Jarju S."/>
            <person name="Secka A."/>
            <person name="Antonio M."/>
            <person name="Oren A."/>
            <person name="Chaudhuri R.R."/>
            <person name="La Ragione R."/>
            <person name="Hildebrand F."/>
            <person name="Pallen M.J."/>
        </authorList>
    </citation>
    <scope>NUCLEOTIDE SEQUENCE</scope>
    <source>
        <strain evidence="4">7293</strain>
    </source>
</reference>
<evidence type="ECO:0000259" key="3">
    <source>
        <dbReference type="Pfam" id="PF01156"/>
    </source>
</evidence>
<dbReference type="CDD" id="cd02650">
    <property type="entry name" value="nuc_hydro_CaPnhB"/>
    <property type="match status" value="1"/>
</dbReference>
<name>A0A9D9DXH5_9SPIO</name>
<dbReference type="InterPro" id="IPR036452">
    <property type="entry name" value="Ribo_hydro-like"/>
</dbReference>
<dbReference type="GO" id="GO:0005829">
    <property type="term" value="C:cytosol"/>
    <property type="evidence" value="ECO:0007669"/>
    <property type="project" value="TreeGrafter"/>
</dbReference>
<evidence type="ECO:0000256" key="2">
    <source>
        <dbReference type="ARBA" id="ARBA00023295"/>
    </source>
</evidence>
<organism evidence="4 5">
    <name type="scientific">Candidatus Ornithospirochaeta stercoripullorum</name>
    <dbReference type="NCBI Taxonomy" id="2840899"/>
    <lineage>
        <taxon>Bacteria</taxon>
        <taxon>Pseudomonadati</taxon>
        <taxon>Spirochaetota</taxon>
        <taxon>Spirochaetia</taxon>
        <taxon>Spirochaetales</taxon>
        <taxon>Spirochaetaceae</taxon>
        <taxon>Spirochaetaceae incertae sedis</taxon>
        <taxon>Candidatus Ornithospirochaeta</taxon>
    </lineage>
</organism>